<evidence type="ECO:0000256" key="2">
    <source>
        <dbReference type="ARBA" id="ARBA00022692"/>
    </source>
</evidence>
<dbReference type="Gene3D" id="1.10.238.10">
    <property type="entry name" value="EF-hand"/>
    <property type="match status" value="1"/>
</dbReference>
<feature type="transmembrane region" description="Helical" evidence="8">
    <location>
        <begin position="157"/>
        <end position="184"/>
    </location>
</feature>
<name>A0AA36I7W1_9DINO</name>
<feature type="transmembrane region" description="Helical" evidence="8">
    <location>
        <begin position="32"/>
        <end position="51"/>
    </location>
</feature>
<feature type="transmembrane region" description="Helical" evidence="8">
    <location>
        <begin position="230"/>
        <end position="253"/>
    </location>
</feature>
<dbReference type="GO" id="GO:0005248">
    <property type="term" value="F:voltage-gated sodium channel activity"/>
    <property type="evidence" value="ECO:0007669"/>
    <property type="project" value="TreeGrafter"/>
</dbReference>
<dbReference type="InterPro" id="IPR002048">
    <property type="entry name" value="EF_hand_dom"/>
</dbReference>
<dbReference type="PANTHER" id="PTHR10037">
    <property type="entry name" value="VOLTAGE-GATED CATION CHANNEL CALCIUM AND SODIUM"/>
    <property type="match status" value="1"/>
</dbReference>
<dbReference type="InterPro" id="IPR011992">
    <property type="entry name" value="EF-hand-dom_pair"/>
</dbReference>
<evidence type="ECO:0000256" key="3">
    <source>
        <dbReference type="ARBA" id="ARBA00022837"/>
    </source>
</evidence>
<feature type="domain" description="EF-hand" evidence="9">
    <location>
        <begin position="329"/>
        <end position="358"/>
    </location>
</feature>
<feature type="transmembrane region" description="Helical" evidence="8">
    <location>
        <begin position="204"/>
        <end position="223"/>
    </location>
</feature>
<comment type="caution">
    <text evidence="10">The sequence shown here is derived from an EMBL/GenBank/DDBJ whole genome shotgun (WGS) entry which is preliminary data.</text>
</comment>
<keyword evidence="3" id="KW-0106">Calcium</keyword>
<dbReference type="PROSITE" id="PS00018">
    <property type="entry name" value="EF_HAND_1"/>
    <property type="match status" value="1"/>
</dbReference>
<evidence type="ECO:0000256" key="8">
    <source>
        <dbReference type="SAM" id="Phobius"/>
    </source>
</evidence>
<dbReference type="PROSITE" id="PS50222">
    <property type="entry name" value="EF_HAND_2"/>
    <property type="match status" value="1"/>
</dbReference>
<feature type="region of interest" description="Disordered" evidence="7">
    <location>
        <begin position="505"/>
        <end position="538"/>
    </location>
</feature>
<protein>
    <recommendedName>
        <fullName evidence="9">EF-hand domain-containing protein</fullName>
    </recommendedName>
</protein>
<proteinExistence type="predicted"/>
<dbReference type="InterPro" id="IPR018247">
    <property type="entry name" value="EF_Hand_1_Ca_BS"/>
</dbReference>
<dbReference type="PANTHER" id="PTHR10037:SF62">
    <property type="entry name" value="SODIUM CHANNEL PROTEIN 60E"/>
    <property type="match status" value="1"/>
</dbReference>
<dbReference type="EMBL" id="CAUJNA010000844">
    <property type="protein sequence ID" value="CAJ1381833.1"/>
    <property type="molecule type" value="Genomic_DNA"/>
</dbReference>
<dbReference type="GO" id="GO:0001518">
    <property type="term" value="C:voltage-gated sodium channel complex"/>
    <property type="evidence" value="ECO:0007669"/>
    <property type="project" value="TreeGrafter"/>
</dbReference>
<evidence type="ECO:0000256" key="5">
    <source>
        <dbReference type="ARBA" id="ARBA00023136"/>
    </source>
</evidence>
<reference evidence="10" key="1">
    <citation type="submission" date="2023-08" db="EMBL/GenBank/DDBJ databases">
        <authorList>
            <person name="Chen Y."/>
            <person name="Shah S."/>
            <person name="Dougan E. K."/>
            <person name="Thang M."/>
            <person name="Chan C."/>
        </authorList>
    </citation>
    <scope>NUCLEOTIDE SEQUENCE</scope>
</reference>
<evidence type="ECO:0000256" key="4">
    <source>
        <dbReference type="ARBA" id="ARBA00022989"/>
    </source>
</evidence>
<dbReference type="AlphaFoldDB" id="A0AA36I7W1"/>
<keyword evidence="5 8" id="KW-0472">Membrane</keyword>
<dbReference type="InterPro" id="IPR005821">
    <property type="entry name" value="Ion_trans_dom"/>
</dbReference>
<feature type="transmembrane region" description="Helical" evidence="8">
    <location>
        <begin position="63"/>
        <end position="82"/>
    </location>
</feature>
<dbReference type="InterPro" id="IPR027359">
    <property type="entry name" value="Volt_channel_dom_sf"/>
</dbReference>
<dbReference type="Gene3D" id="1.20.120.350">
    <property type="entry name" value="Voltage-gated potassium channels. Chain C"/>
    <property type="match status" value="1"/>
</dbReference>
<keyword evidence="4 8" id="KW-1133">Transmembrane helix</keyword>
<feature type="transmembrane region" description="Helical" evidence="8">
    <location>
        <begin position="118"/>
        <end position="136"/>
    </location>
</feature>
<dbReference type="InterPro" id="IPR043203">
    <property type="entry name" value="VGCC_Ca_Na"/>
</dbReference>
<evidence type="ECO:0000256" key="6">
    <source>
        <dbReference type="SAM" id="Coils"/>
    </source>
</evidence>
<accession>A0AA36I7W1</accession>
<dbReference type="SUPFAM" id="SSF47473">
    <property type="entry name" value="EF-hand"/>
    <property type="match status" value="1"/>
</dbReference>
<dbReference type="Gene3D" id="1.10.287.70">
    <property type="match status" value="1"/>
</dbReference>
<dbReference type="Pfam" id="PF00520">
    <property type="entry name" value="Ion_trans"/>
    <property type="match status" value="1"/>
</dbReference>
<evidence type="ECO:0000313" key="11">
    <source>
        <dbReference type="Proteomes" id="UP001178507"/>
    </source>
</evidence>
<organism evidence="10 11">
    <name type="scientific">Effrenium voratum</name>
    <dbReference type="NCBI Taxonomy" id="2562239"/>
    <lineage>
        <taxon>Eukaryota</taxon>
        <taxon>Sar</taxon>
        <taxon>Alveolata</taxon>
        <taxon>Dinophyceae</taxon>
        <taxon>Suessiales</taxon>
        <taxon>Symbiodiniaceae</taxon>
        <taxon>Effrenium</taxon>
    </lineage>
</organism>
<feature type="coiled-coil region" evidence="6">
    <location>
        <begin position="401"/>
        <end position="476"/>
    </location>
</feature>
<dbReference type="SUPFAM" id="SSF81324">
    <property type="entry name" value="Voltage-gated potassium channels"/>
    <property type="match status" value="1"/>
</dbReference>
<keyword evidence="2 8" id="KW-0812">Transmembrane</keyword>
<keyword evidence="6" id="KW-0175">Coiled coil</keyword>
<dbReference type="GO" id="GO:0005509">
    <property type="term" value="F:calcium ion binding"/>
    <property type="evidence" value="ECO:0007669"/>
    <property type="project" value="InterPro"/>
</dbReference>
<comment type="subcellular location">
    <subcellularLocation>
        <location evidence="1">Membrane</location>
        <topology evidence="1">Multi-pass membrane protein</topology>
    </subcellularLocation>
</comment>
<dbReference type="Proteomes" id="UP001178507">
    <property type="component" value="Unassembled WGS sequence"/>
</dbReference>
<sequence>MCCRRREGESCCFGVGKDGERIPWIKSWGADLFFGGLILISAALLGLDIELGLRGVEEWRQELFWIQFGLLIIFVLELLLRVHTEGCRYLLIFANLLDALIISCSIAEYVVFFALGESVLLGALSVMRIFRLLRILRVVRLIRVCPKLYKICTSLVSAVRAVSWVFLLLFVFMYISALSCTVLLSNSKVPLVRDNFGSVFPSLYIHFVILTVEGFPELVAAIAQENGWLWYIYFVCYILFTNVMVMNTVTGVICQTVVSHGSVDAGAKAQCYKEFDKLKEVVLDCILLEGFRYDVHDEMSYEIFQVVMRNPGVRASFDAVDVCLDLEEEQLFNIIDENGDGKLSFDEFFMSLWRLRGSKDRLHSLLVQSDIVQTHKQLRDRVAQMSETLVACHAEECSQLRETLTERCQSLGQRLQEQLQQQKEQKKEEPQELARKQLLQLLQSAGAATATARATLTRLEEEISVKRSRVSELKVQVQEKMRMQEVEDEEDTSPSAASAQLEVEVEESGVEAQVPDECSPISGPGGPELAFPKPSDRGVTSVTSVAVRHGRPAVLTVRTGATLKGM</sequence>
<evidence type="ECO:0000256" key="1">
    <source>
        <dbReference type="ARBA" id="ARBA00004141"/>
    </source>
</evidence>
<evidence type="ECO:0000259" key="9">
    <source>
        <dbReference type="PROSITE" id="PS50222"/>
    </source>
</evidence>
<evidence type="ECO:0000313" key="10">
    <source>
        <dbReference type="EMBL" id="CAJ1381833.1"/>
    </source>
</evidence>
<keyword evidence="11" id="KW-1185">Reference proteome</keyword>
<gene>
    <name evidence="10" type="ORF">EVOR1521_LOCUS9394</name>
</gene>
<feature type="transmembrane region" description="Helical" evidence="8">
    <location>
        <begin position="89"/>
        <end position="112"/>
    </location>
</feature>
<evidence type="ECO:0000256" key="7">
    <source>
        <dbReference type="SAM" id="MobiDB-lite"/>
    </source>
</evidence>